<evidence type="ECO:0000256" key="8">
    <source>
        <dbReference type="ARBA" id="ARBA00030592"/>
    </source>
</evidence>
<dbReference type="EC" id="6.3.2.17" evidence="2"/>
<dbReference type="Proteomes" id="UP000228503">
    <property type="component" value="Unassembled WGS sequence"/>
</dbReference>
<feature type="domain" description="Mur ligase C-terminal" evidence="11">
    <location>
        <begin position="310"/>
        <end position="436"/>
    </location>
</feature>
<dbReference type="InterPro" id="IPR001645">
    <property type="entry name" value="Folylpolyglutamate_synth"/>
</dbReference>
<keyword evidence="3 10" id="KW-0436">Ligase</keyword>
<accession>A0A2M7U0M3</accession>
<comment type="catalytic activity">
    <reaction evidence="9">
        <text>(6S)-5,6,7,8-tetrahydrofolyl-(gamma-L-Glu)(n) + L-glutamate + ATP = (6S)-5,6,7,8-tetrahydrofolyl-(gamma-L-Glu)(n+1) + ADP + phosphate + H(+)</text>
        <dbReference type="Rhea" id="RHEA:10580"/>
        <dbReference type="Rhea" id="RHEA-COMP:14738"/>
        <dbReference type="Rhea" id="RHEA-COMP:14740"/>
        <dbReference type="ChEBI" id="CHEBI:15378"/>
        <dbReference type="ChEBI" id="CHEBI:29985"/>
        <dbReference type="ChEBI" id="CHEBI:30616"/>
        <dbReference type="ChEBI" id="CHEBI:43474"/>
        <dbReference type="ChEBI" id="CHEBI:141005"/>
        <dbReference type="ChEBI" id="CHEBI:456216"/>
        <dbReference type="EC" id="6.3.2.17"/>
    </reaction>
</comment>
<dbReference type="SUPFAM" id="SSF53623">
    <property type="entry name" value="MurD-like peptide ligases, catalytic domain"/>
    <property type="match status" value="1"/>
</dbReference>
<dbReference type="GO" id="GO:0005737">
    <property type="term" value="C:cytoplasm"/>
    <property type="evidence" value="ECO:0007669"/>
    <property type="project" value="TreeGrafter"/>
</dbReference>
<dbReference type="InterPro" id="IPR036565">
    <property type="entry name" value="Mur-like_cat_sf"/>
</dbReference>
<dbReference type="NCBIfam" id="TIGR01499">
    <property type="entry name" value="folC"/>
    <property type="match status" value="1"/>
</dbReference>
<evidence type="ECO:0000259" key="12">
    <source>
        <dbReference type="Pfam" id="PF08245"/>
    </source>
</evidence>
<dbReference type="Gene3D" id="3.90.190.20">
    <property type="entry name" value="Mur ligase, C-terminal domain"/>
    <property type="match status" value="1"/>
</dbReference>
<dbReference type="GO" id="GO:0008841">
    <property type="term" value="F:dihydrofolate synthase activity"/>
    <property type="evidence" value="ECO:0007669"/>
    <property type="project" value="TreeGrafter"/>
</dbReference>
<evidence type="ECO:0000256" key="7">
    <source>
        <dbReference type="ARBA" id="ARBA00022842"/>
    </source>
</evidence>
<keyword evidence="7" id="KW-0460">Magnesium</keyword>
<evidence type="ECO:0000256" key="5">
    <source>
        <dbReference type="ARBA" id="ARBA00022741"/>
    </source>
</evidence>
<dbReference type="InterPro" id="IPR036615">
    <property type="entry name" value="Mur_ligase_C_dom_sf"/>
</dbReference>
<dbReference type="InterPro" id="IPR004101">
    <property type="entry name" value="Mur_ligase_C"/>
</dbReference>
<gene>
    <name evidence="13" type="ORF">COY16_01350</name>
</gene>
<organism evidence="13 14">
    <name type="scientific">Candidatus Roizmanbacteria bacterium CG_4_10_14_0_2_um_filter_39_13</name>
    <dbReference type="NCBI Taxonomy" id="1974825"/>
    <lineage>
        <taxon>Bacteria</taxon>
        <taxon>Candidatus Roizmaniibacteriota</taxon>
    </lineage>
</organism>
<dbReference type="GO" id="GO:0005524">
    <property type="term" value="F:ATP binding"/>
    <property type="evidence" value="ECO:0007669"/>
    <property type="project" value="UniProtKB-KW"/>
</dbReference>
<dbReference type="EMBL" id="PFOB01000017">
    <property type="protein sequence ID" value="PIZ63627.1"/>
    <property type="molecule type" value="Genomic_DNA"/>
</dbReference>
<keyword evidence="6 10" id="KW-0067">ATP-binding</keyword>
<dbReference type="Gene3D" id="3.40.1190.10">
    <property type="entry name" value="Mur-like, catalytic domain"/>
    <property type="match status" value="1"/>
</dbReference>
<dbReference type="GO" id="GO:0004326">
    <property type="term" value="F:tetrahydrofolylpolyglutamate synthase activity"/>
    <property type="evidence" value="ECO:0007669"/>
    <property type="project" value="UniProtKB-EC"/>
</dbReference>
<evidence type="ECO:0000256" key="3">
    <source>
        <dbReference type="ARBA" id="ARBA00022598"/>
    </source>
</evidence>
<keyword evidence="4" id="KW-0479">Metal-binding</keyword>
<evidence type="ECO:0000256" key="10">
    <source>
        <dbReference type="PIRNR" id="PIRNR001563"/>
    </source>
</evidence>
<reference evidence="14" key="1">
    <citation type="submission" date="2017-09" db="EMBL/GenBank/DDBJ databases">
        <title>Depth-based differentiation of microbial function through sediment-hosted aquifers and enrichment of novel symbionts in the deep terrestrial subsurface.</title>
        <authorList>
            <person name="Probst A.J."/>
            <person name="Ladd B."/>
            <person name="Jarett J.K."/>
            <person name="Geller-Mcgrath D.E."/>
            <person name="Sieber C.M.K."/>
            <person name="Emerson J.B."/>
            <person name="Anantharaman K."/>
            <person name="Thomas B.C."/>
            <person name="Malmstrom R."/>
            <person name="Stieglmeier M."/>
            <person name="Klingl A."/>
            <person name="Woyke T."/>
            <person name="Ryan C.M."/>
            <person name="Banfield J.F."/>
        </authorList>
    </citation>
    <scope>NUCLEOTIDE SEQUENCE [LARGE SCALE GENOMIC DNA]</scope>
</reference>
<feature type="domain" description="Mur ligase central" evidence="12">
    <location>
        <begin position="54"/>
        <end position="282"/>
    </location>
</feature>
<dbReference type="AlphaFoldDB" id="A0A2M7U0M3"/>
<evidence type="ECO:0000256" key="6">
    <source>
        <dbReference type="ARBA" id="ARBA00022840"/>
    </source>
</evidence>
<dbReference type="Pfam" id="PF08245">
    <property type="entry name" value="Mur_ligase_M"/>
    <property type="match status" value="1"/>
</dbReference>
<dbReference type="Pfam" id="PF02875">
    <property type="entry name" value="Mur_ligase_C"/>
    <property type="match status" value="1"/>
</dbReference>
<evidence type="ECO:0000256" key="2">
    <source>
        <dbReference type="ARBA" id="ARBA00013025"/>
    </source>
</evidence>
<dbReference type="PANTHER" id="PTHR11136">
    <property type="entry name" value="FOLYLPOLYGLUTAMATE SYNTHASE-RELATED"/>
    <property type="match status" value="1"/>
</dbReference>
<name>A0A2M7U0M3_9BACT</name>
<evidence type="ECO:0000256" key="1">
    <source>
        <dbReference type="ARBA" id="ARBA00008276"/>
    </source>
</evidence>
<dbReference type="InterPro" id="IPR013221">
    <property type="entry name" value="Mur_ligase_cen"/>
</dbReference>
<dbReference type="PIRSF" id="PIRSF001563">
    <property type="entry name" value="Folylpolyglu_synth"/>
    <property type="match status" value="1"/>
</dbReference>
<dbReference type="PANTHER" id="PTHR11136:SF0">
    <property type="entry name" value="DIHYDROFOLATE SYNTHETASE-RELATED"/>
    <property type="match status" value="1"/>
</dbReference>
<evidence type="ECO:0000313" key="13">
    <source>
        <dbReference type="EMBL" id="PIZ63627.1"/>
    </source>
</evidence>
<evidence type="ECO:0000259" key="11">
    <source>
        <dbReference type="Pfam" id="PF02875"/>
    </source>
</evidence>
<comment type="caution">
    <text evidence="13">The sequence shown here is derived from an EMBL/GenBank/DDBJ whole genome shotgun (WGS) entry which is preliminary data.</text>
</comment>
<protein>
    <recommendedName>
        <fullName evidence="2">tetrahydrofolate synthase</fullName>
        <ecNumber evidence="2">6.3.2.17</ecNumber>
    </recommendedName>
    <alternativeName>
        <fullName evidence="8">Tetrahydrofolylpolyglutamate synthase</fullName>
    </alternativeName>
</protein>
<sequence>MKVATQEAAQRYLYSFRSKGDRFGLGGAGFDFGRVLFLAKLVGNPQNKIKVIHVAGTSGKGSTCAFLSKFLAAHSKKVGLSISPHMFDLRERIQINNKLISEKFFLKYLNELIPFIEKVDVTKYGNLTFFEIMIVLAYYIFQKEHVDYAVMETGLGGRLDATNIATAKNKIAVITKLGIDHTDMLGNTIESISTEKAQIIHKNNTVLTVDQEPAAQKVILTQVKLQDSIFHQIHQSKTYTNISLENSLITFDFKYKGLHLRKLSLSIPAEYQVENASLALATIYEVSKRDDFNLEESVIRKTLLNIHIPGRFQELYLEGKKIIIDGAHNPQKMSVFIEDLKKRHSKTLFDFLLGFKKGKDYEEMLTFIVPISKDIFVTEFHGDDQDRIIIPEKAAKIRALLNDAFFAEKVTIYSDPIKAMEKAQKKHDTILVITGSLYMISAILKELKE</sequence>
<evidence type="ECO:0000256" key="9">
    <source>
        <dbReference type="ARBA" id="ARBA00047493"/>
    </source>
</evidence>
<evidence type="ECO:0000313" key="14">
    <source>
        <dbReference type="Proteomes" id="UP000228503"/>
    </source>
</evidence>
<comment type="similarity">
    <text evidence="1 10">Belongs to the folylpolyglutamate synthase family.</text>
</comment>
<dbReference type="GO" id="GO:0046872">
    <property type="term" value="F:metal ion binding"/>
    <property type="evidence" value="ECO:0007669"/>
    <property type="project" value="UniProtKB-KW"/>
</dbReference>
<evidence type="ECO:0000256" key="4">
    <source>
        <dbReference type="ARBA" id="ARBA00022723"/>
    </source>
</evidence>
<dbReference type="SUPFAM" id="SSF53244">
    <property type="entry name" value="MurD-like peptide ligases, peptide-binding domain"/>
    <property type="match status" value="1"/>
</dbReference>
<keyword evidence="5 10" id="KW-0547">Nucleotide-binding</keyword>
<proteinExistence type="inferred from homology"/>